<keyword evidence="4" id="KW-0464">Manganese</keyword>
<sequence>MPPPRNLHAFLTFARRSLTAPVSQRPSPLTFVVGNESGDLDSLCSAILFAYFRSHAAPKYTLHIPLANIPREDLPLRPELRAALAYAGVKSEDLLTLTDLDEIKDLKPDDTRWLLVDHNALTGTLAERFGTRAVGCVDHHEDESFVAADTGDEPRVLRKSGSCMSLVIEYCQDVFDGLSKQTDTAEDGADLKDLENGLAHVALAPILLDTNNLKSKAKTTDLDVKIAEYLEGKVKKYKRKTYYTELSELKEDISQFSYTDNFRKDFKAWTEAGMVLGTCSIPQGIHYMLKHLGDDKTLLADFRKFSEDRKVDIGTIMTSSAKDDGVFKRNLLVWAFNAKAVKAVEKFVESQTEALGLAPFQDGRLYYKGENEVRYCWYQHVTKNSRKQLAPMLRAAMREAAKL</sequence>
<evidence type="ECO:0000256" key="1">
    <source>
        <dbReference type="ARBA" id="ARBA00001936"/>
    </source>
</evidence>
<dbReference type="GO" id="GO:0005737">
    <property type="term" value="C:cytoplasm"/>
    <property type="evidence" value="ECO:0007669"/>
    <property type="project" value="InterPro"/>
</dbReference>
<comment type="caution">
    <text evidence="6">The sequence shown here is derived from an EMBL/GenBank/DDBJ whole genome shotgun (WGS) entry which is preliminary data.</text>
</comment>
<evidence type="ECO:0000256" key="3">
    <source>
        <dbReference type="ARBA" id="ARBA00022801"/>
    </source>
</evidence>
<dbReference type="PANTHER" id="PTHR12112">
    <property type="entry name" value="BNIP - RELATED"/>
    <property type="match status" value="1"/>
</dbReference>
<accession>A0A9W9CST8</accession>
<dbReference type="GO" id="GO:0004309">
    <property type="term" value="F:exopolyphosphatase activity"/>
    <property type="evidence" value="ECO:0007669"/>
    <property type="project" value="UniProtKB-EC"/>
</dbReference>
<dbReference type="AlphaFoldDB" id="A0A9W9CST8"/>
<dbReference type="Proteomes" id="UP001140453">
    <property type="component" value="Unassembled WGS sequence"/>
</dbReference>
<gene>
    <name evidence="6" type="primary">PPX1</name>
    <name evidence="6" type="ORF">N0V93_009970</name>
</gene>
<organism evidence="6 7">
    <name type="scientific">Gnomoniopsis smithogilvyi</name>
    <dbReference type="NCBI Taxonomy" id="1191159"/>
    <lineage>
        <taxon>Eukaryota</taxon>
        <taxon>Fungi</taxon>
        <taxon>Dikarya</taxon>
        <taxon>Ascomycota</taxon>
        <taxon>Pezizomycotina</taxon>
        <taxon>Sordariomycetes</taxon>
        <taxon>Sordariomycetidae</taxon>
        <taxon>Diaporthales</taxon>
        <taxon>Gnomoniaceae</taxon>
        <taxon>Gnomoniopsis</taxon>
    </lineage>
</organism>
<dbReference type="InterPro" id="IPR004097">
    <property type="entry name" value="DHHA2"/>
</dbReference>
<evidence type="ECO:0000256" key="2">
    <source>
        <dbReference type="ARBA" id="ARBA00022723"/>
    </source>
</evidence>
<dbReference type="EC" id="3.6.1.11" evidence="6"/>
<keyword evidence="2" id="KW-0479">Metal-binding</keyword>
<dbReference type="EMBL" id="JAPEVB010000007">
    <property type="protein sequence ID" value="KAJ4385541.1"/>
    <property type="molecule type" value="Genomic_DNA"/>
</dbReference>
<keyword evidence="7" id="KW-1185">Reference proteome</keyword>
<dbReference type="PANTHER" id="PTHR12112:SF39">
    <property type="entry name" value="EG:152A3.5 PROTEIN (FBGN0003116_PN PROTEIN)"/>
    <property type="match status" value="1"/>
</dbReference>
<dbReference type="Gene3D" id="3.90.1640.10">
    <property type="entry name" value="inorganic pyrophosphatase (n-terminal core)"/>
    <property type="match status" value="1"/>
</dbReference>
<comment type="cofactor">
    <cofactor evidence="1">
        <name>Mn(2+)</name>
        <dbReference type="ChEBI" id="CHEBI:29035"/>
    </cofactor>
</comment>
<reference evidence="6" key="1">
    <citation type="submission" date="2022-10" db="EMBL/GenBank/DDBJ databases">
        <title>Tapping the CABI collections for fungal endophytes: first genome assemblies for Collariella, Neodidymelliopsis, Ascochyta clinopodiicola, Didymella pomorum, Didymosphaeria variabile, Neocosmospora piperis and Neocucurbitaria cava.</title>
        <authorList>
            <person name="Hill R."/>
        </authorList>
    </citation>
    <scope>NUCLEOTIDE SEQUENCE</scope>
    <source>
        <strain evidence="6">IMI 355082</strain>
    </source>
</reference>
<dbReference type="Gene3D" id="3.10.310.20">
    <property type="entry name" value="DHHA2 domain"/>
    <property type="match status" value="1"/>
</dbReference>
<evidence type="ECO:0000256" key="4">
    <source>
        <dbReference type="ARBA" id="ARBA00023211"/>
    </source>
</evidence>
<proteinExistence type="predicted"/>
<dbReference type="InterPro" id="IPR038222">
    <property type="entry name" value="DHHA2_dom_sf"/>
</dbReference>
<dbReference type="InterPro" id="IPR038763">
    <property type="entry name" value="DHH_sf"/>
</dbReference>
<name>A0A9W9CST8_9PEZI</name>
<evidence type="ECO:0000313" key="7">
    <source>
        <dbReference type="Proteomes" id="UP001140453"/>
    </source>
</evidence>
<dbReference type="InterPro" id="IPR001667">
    <property type="entry name" value="DDH_dom"/>
</dbReference>
<dbReference type="Pfam" id="PF01368">
    <property type="entry name" value="DHH"/>
    <property type="match status" value="1"/>
</dbReference>
<evidence type="ECO:0000259" key="5">
    <source>
        <dbReference type="SMART" id="SM01131"/>
    </source>
</evidence>
<dbReference type="SMART" id="SM01131">
    <property type="entry name" value="DHHA2"/>
    <property type="match status" value="1"/>
</dbReference>
<keyword evidence="3 6" id="KW-0378">Hydrolase</keyword>
<feature type="domain" description="DHHA2" evidence="5">
    <location>
        <begin position="243"/>
        <end position="397"/>
    </location>
</feature>
<dbReference type="Pfam" id="PF02833">
    <property type="entry name" value="DHHA2"/>
    <property type="match status" value="1"/>
</dbReference>
<protein>
    <submittedName>
        <fullName evidence="6">Exopolyphosphatase</fullName>
        <ecNumber evidence="6">3.6.1.11</ecNumber>
    </submittedName>
</protein>
<evidence type="ECO:0000313" key="6">
    <source>
        <dbReference type="EMBL" id="KAJ4385541.1"/>
    </source>
</evidence>
<dbReference type="OrthoDB" id="374045at2759"/>
<dbReference type="GO" id="GO:0046872">
    <property type="term" value="F:metal ion binding"/>
    <property type="evidence" value="ECO:0007669"/>
    <property type="project" value="UniProtKB-KW"/>
</dbReference>
<dbReference type="SUPFAM" id="SSF64182">
    <property type="entry name" value="DHH phosphoesterases"/>
    <property type="match status" value="1"/>
</dbReference>